<gene>
    <name evidence="2" type="ORF">STIAU_7557</name>
</gene>
<dbReference type="Proteomes" id="UP000032702">
    <property type="component" value="Unassembled WGS sequence"/>
</dbReference>
<name>Q094S1_STIAD</name>
<evidence type="ECO:0000313" key="3">
    <source>
        <dbReference type="Proteomes" id="UP000032702"/>
    </source>
</evidence>
<comment type="caution">
    <text evidence="2">The sequence shown here is derived from an EMBL/GenBank/DDBJ whole genome shotgun (WGS) entry which is preliminary data.</text>
</comment>
<dbReference type="SUPFAM" id="SSF49777">
    <property type="entry name" value="PEBP-like"/>
    <property type="match status" value="1"/>
</dbReference>
<dbReference type="EMBL" id="AAMD01000037">
    <property type="protein sequence ID" value="EAU67233.1"/>
    <property type="molecule type" value="Genomic_DNA"/>
</dbReference>
<feature type="compositionally biased region" description="Pro residues" evidence="1">
    <location>
        <begin position="145"/>
        <end position="156"/>
    </location>
</feature>
<proteinExistence type="predicted"/>
<dbReference type="AlphaFoldDB" id="Q094S1"/>
<accession>Q094S1</accession>
<dbReference type="Gene3D" id="3.90.280.10">
    <property type="entry name" value="PEBP-like"/>
    <property type="match status" value="1"/>
</dbReference>
<evidence type="ECO:0000313" key="2">
    <source>
        <dbReference type="EMBL" id="EAU67233.1"/>
    </source>
</evidence>
<dbReference type="InterPro" id="IPR008914">
    <property type="entry name" value="PEBP"/>
</dbReference>
<sequence>MNLNHTLRSLVLGMPKMLRGRPGERAGEERLIQHRLALSRVAPLVVMSPAFVKGSHIPVAYTADGAGLSPPLRWGAGPPGTRSWVVWMEDPDAPTPPALHPLARRGSLLRAGFAPRGHSRAGRGCGSARPQQPLARGVHRVRSPPGRPPPPLPPPGAGTRPELGSRTGLWPPGALPGHARSRARLWRDGRGLLAPRVKPPPQG</sequence>
<dbReference type="InterPro" id="IPR036610">
    <property type="entry name" value="PEBP-like_sf"/>
</dbReference>
<feature type="region of interest" description="Disordered" evidence="1">
    <location>
        <begin position="114"/>
        <end position="203"/>
    </location>
</feature>
<reference evidence="2 3" key="1">
    <citation type="submission" date="2006-04" db="EMBL/GenBank/DDBJ databases">
        <authorList>
            <person name="Nierman W.C."/>
        </authorList>
    </citation>
    <scope>NUCLEOTIDE SEQUENCE [LARGE SCALE GENOMIC DNA]</scope>
    <source>
        <strain evidence="2 3">DW4/3-1</strain>
    </source>
</reference>
<dbReference type="Pfam" id="PF01161">
    <property type="entry name" value="PBP"/>
    <property type="match status" value="1"/>
</dbReference>
<protein>
    <submittedName>
        <fullName evidence="2">YbhB and YbcL</fullName>
    </submittedName>
</protein>
<organism evidence="2 3">
    <name type="scientific">Stigmatella aurantiaca (strain DW4/3-1)</name>
    <dbReference type="NCBI Taxonomy" id="378806"/>
    <lineage>
        <taxon>Bacteria</taxon>
        <taxon>Pseudomonadati</taxon>
        <taxon>Myxococcota</taxon>
        <taxon>Myxococcia</taxon>
        <taxon>Myxococcales</taxon>
        <taxon>Cystobacterineae</taxon>
        <taxon>Archangiaceae</taxon>
        <taxon>Stigmatella</taxon>
    </lineage>
</organism>
<evidence type="ECO:0000256" key="1">
    <source>
        <dbReference type="SAM" id="MobiDB-lite"/>
    </source>
</evidence>